<name>A0AAV6ZFZ6_ENGPU</name>
<dbReference type="GO" id="GO:0030030">
    <property type="term" value="P:cell projection organization"/>
    <property type="evidence" value="ECO:0007669"/>
    <property type="project" value="UniProtKB-KW"/>
</dbReference>
<feature type="non-terminal residue" evidence="7">
    <location>
        <position position="1"/>
    </location>
</feature>
<organism evidence="7 8">
    <name type="scientific">Engystomops pustulosus</name>
    <name type="common">Tungara frog</name>
    <name type="synonym">Physalaemus pustulosus</name>
    <dbReference type="NCBI Taxonomy" id="76066"/>
    <lineage>
        <taxon>Eukaryota</taxon>
        <taxon>Metazoa</taxon>
        <taxon>Chordata</taxon>
        <taxon>Craniata</taxon>
        <taxon>Vertebrata</taxon>
        <taxon>Euteleostomi</taxon>
        <taxon>Amphibia</taxon>
        <taxon>Batrachia</taxon>
        <taxon>Anura</taxon>
        <taxon>Neobatrachia</taxon>
        <taxon>Hyloidea</taxon>
        <taxon>Leptodactylidae</taxon>
        <taxon>Leiuperinae</taxon>
        <taxon>Engystomops</taxon>
    </lineage>
</organism>
<keyword evidence="2" id="KW-0963">Cytoplasm</keyword>
<evidence type="ECO:0000256" key="4">
    <source>
        <dbReference type="ARBA" id="ARBA00023212"/>
    </source>
</evidence>
<keyword evidence="5" id="KW-0966">Cell projection</keyword>
<evidence type="ECO:0000256" key="2">
    <source>
        <dbReference type="ARBA" id="ARBA00022490"/>
    </source>
</evidence>
<evidence type="ECO:0000313" key="7">
    <source>
        <dbReference type="EMBL" id="KAG8546359.1"/>
    </source>
</evidence>
<keyword evidence="4" id="KW-0206">Cytoskeleton</keyword>
<evidence type="ECO:0000256" key="3">
    <source>
        <dbReference type="ARBA" id="ARBA00022794"/>
    </source>
</evidence>
<evidence type="ECO:0000256" key="1">
    <source>
        <dbReference type="ARBA" id="ARBA00004120"/>
    </source>
</evidence>
<accession>A0AAV6ZFZ6</accession>
<dbReference type="InterPro" id="IPR010796">
    <property type="entry name" value="C2_B9-type_dom"/>
</dbReference>
<dbReference type="Pfam" id="PF07162">
    <property type="entry name" value="B9-C2"/>
    <property type="match status" value="1"/>
</dbReference>
<evidence type="ECO:0000256" key="5">
    <source>
        <dbReference type="ARBA" id="ARBA00023273"/>
    </source>
</evidence>
<feature type="region of interest" description="Disordered" evidence="6">
    <location>
        <begin position="1"/>
        <end position="42"/>
    </location>
</feature>
<evidence type="ECO:0000313" key="8">
    <source>
        <dbReference type="Proteomes" id="UP000824782"/>
    </source>
</evidence>
<feature type="compositionally biased region" description="Basic and acidic residues" evidence="6">
    <location>
        <begin position="33"/>
        <end position="42"/>
    </location>
</feature>
<gene>
    <name evidence="7" type="ORF">GDO81_019130</name>
</gene>
<comment type="caution">
    <text evidence="7">The sequence shown here is derived from an EMBL/GenBank/DDBJ whole genome shotgun (WGS) entry which is preliminary data.</text>
</comment>
<protein>
    <submittedName>
        <fullName evidence="7">Uncharacterized protein</fullName>
    </submittedName>
</protein>
<evidence type="ECO:0000256" key="6">
    <source>
        <dbReference type="SAM" id="MobiDB-lite"/>
    </source>
</evidence>
<comment type="subcellular location">
    <subcellularLocation>
        <location evidence="1">Cytoplasm</location>
        <location evidence="1">Cytoskeleton</location>
        <location evidence="1">Cilium basal body</location>
    </subcellularLocation>
</comment>
<dbReference type="AlphaFoldDB" id="A0AAV6ZFZ6"/>
<keyword evidence="8" id="KW-1185">Reference proteome</keyword>
<feature type="compositionally biased region" description="Polar residues" evidence="6">
    <location>
        <begin position="1"/>
        <end position="16"/>
    </location>
</feature>
<dbReference type="Proteomes" id="UP000824782">
    <property type="component" value="Unassembled WGS sequence"/>
</dbReference>
<reference evidence="7" key="1">
    <citation type="thesis" date="2020" institute="ProQuest LLC" country="789 East Eisenhower Parkway, Ann Arbor, MI, USA">
        <title>Comparative Genomics and Chromosome Evolution.</title>
        <authorList>
            <person name="Mudd A.B."/>
        </authorList>
    </citation>
    <scope>NUCLEOTIDE SEQUENCE</scope>
    <source>
        <strain evidence="7">237g6f4</strain>
        <tissue evidence="7">Blood</tissue>
    </source>
</reference>
<keyword evidence="3" id="KW-0970">Cilium biogenesis/degradation</keyword>
<proteinExistence type="predicted"/>
<sequence length="92" mass="9756">HVPGQNHSVSFPSLSSPPDGRLDNGADSWITGHRPEFTDPKVVAHGDGREVTRVRSQGSLALSFSVVTKDLKKLGYATSSNETPNSAVTSNP</sequence>
<dbReference type="EMBL" id="WNYA01001120">
    <property type="protein sequence ID" value="KAG8546359.1"/>
    <property type="molecule type" value="Genomic_DNA"/>
</dbReference>
<dbReference type="GO" id="GO:0005929">
    <property type="term" value="C:cilium"/>
    <property type="evidence" value="ECO:0007669"/>
    <property type="project" value="UniProtKB-ARBA"/>
</dbReference>